<comment type="caution">
    <text evidence="1">The sequence shown here is derived from an EMBL/GenBank/DDBJ whole genome shotgun (WGS) entry which is preliminary data.</text>
</comment>
<keyword evidence="2" id="KW-1185">Reference proteome</keyword>
<protein>
    <recommendedName>
        <fullName evidence="3">Craniofacial development protein 2</fullName>
    </recommendedName>
</protein>
<evidence type="ECO:0000313" key="2">
    <source>
        <dbReference type="Proteomes" id="UP001353858"/>
    </source>
</evidence>
<reference evidence="2" key="1">
    <citation type="submission" date="2023-01" db="EMBL/GenBank/DDBJ databases">
        <title>Key to firefly adult light organ development and bioluminescence: homeobox transcription factors regulate luciferase expression and transportation to peroxisome.</title>
        <authorList>
            <person name="Fu X."/>
        </authorList>
    </citation>
    <scope>NUCLEOTIDE SEQUENCE [LARGE SCALE GENOMIC DNA]</scope>
</reference>
<dbReference type="EMBL" id="JARPUR010000007">
    <property type="protein sequence ID" value="KAK4873253.1"/>
    <property type="molecule type" value="Genomic_DNA"/>
</dbReference>
<evidence type="ECO:0008006" key="3">
    <source>
        <dbReference type="Google" id="ProtNLM"/>
    </source>
</evidence>
<dbReference type="Proteomes" id="UP001353858">
    <property type="component" value="Unassembled WGS sequence"/>
</dbReference>
<proteinExistence type="predicted"/>
<name>A0AAN7SL28_9COLE</name>
<evidence type="ECO:0000313" key="1">
    <source>
        <dbReference type="EMBL" id="KAK4873253.1"/>
    </source>
</evidence>
<organism evidence="1 2">
    <name type="scientific">Aquatica leii</name>
    <dbReference type="NCBI Taxonomy" id="1421715"/>
    <lineage>
        <taxon>Eukaryota</taxon>
        <taxon>Metazoa</taxon>
        <taxon>Ecdysozoa</taxon>
        <taxon>Arthropoda</taxon>
        <taxon>Hexapoda</taxon>
        <taxon>Insecta</taxon>
        <taxon>Pterygota</taxon>
        <taxon>Neoptera</taxon>
        <taxon>Endopterygota</taxon>
        <taxon>Coleoptera</taxon>
        <taxon>Polyphaga</taxon>
        <taxon>Elateriformia</taxon>
        <taxon>Elateroidea</taxon>
        <taxon>Lampyridae</taxon>
        <taxon>Luciolinae</taxon>
        <taxon>Aquatica</taxon>
    </lineage>
</organism>
<accession>A0AAN7SL28</accession>
<gene>
    <name evidence="1" type="ORF">RN001_015282</name>
</gene>
<dbReference type="AlphaFoldDB" id="A0AAN7SL28"/>
<sequence>MDIFYETIKSTCEKIPKHDTLILLGDLNAMIGKEEHILNVADKETLHGKTNNNGTRLCNLKNNWYDDKCDEMIKEKRVAGLKWIKTNKEDDYEKYRQI</sequence>